<organism evidence="1 2">
    <name type="scientific">Aspergillus keveii</name>
    <dbReference type="NCBI Taxonomy" id="714993"/>
    <lineage>
        <taxon>Eukaryota</taxon>
        <taxon>Fungi</taxon>
        <taxon>Dikarya</taxon>
        <taxon>Ascomycota</taxon>
        <taxon>Pezizomycotina</taxon>
        <taxon>Eurotiomycetes</taxon>
        <taxon>Eurotiomycetidae</taxon>
        <taxon>Eurotiales</taxon>
        <taxon>Aspergillaceae</taxon>
        <taxon>Aspergillus</taxon>
        <taxon>Aspergillus subgen. Nidulantes</taxon>
    </lineage>
</organism>
<accession>A0ABR4G8G2</accession>
<name>A0ABR4G8G2_9EURO</name>
<keyword evidence="2" id="KW-1185">Reference proteome</keyword>
<comment type="caution">
    <text evidence="1">The sequence shown here is derived from an EMBL/GenBank/DDBJ whole genome shotgun (WGS) entry which is preliminary data.</text>
</comment>
<feature type="non-terminal residue" evidence="1">
    <location>
        <position position="90"/>
    </location>
</feature>
<sequence>MAQDAVVRSLAFWTPCTASNHAANDLPLLRSVVLAPDLAAGQSNTPCNPSTWSSFTGAAGWPLQKTRGAGRAVCPASSPQDYAQIRQARL</sequence>
<protein>
    <submittedName>
        <fullName evidence="1">Uncharacterized protein</fullName>
    </submittedName>
</protein>
<reference evidence="1 2" key="1">
    <citation type="submission" date="2024-07" db="EMBL/GenBank/DDBJ databases">
        <title>Section-level genome sequencing and comparative genomics of Aspergillus sections Usti and Cavernicolus.</title>
        <authorList>
            <consortium name="Lawrence Berkeley National Laboratory"/>
            <person name="Nybo J.L."/>
            <person name="Vesth T.C."/>
            <person name="Theobald S."/>
            <person name="Frisvad J.C."/>
            <person name="Larsen T.O."/>
            <person name="Kjaerboelling I."/>
            <person name="Rothschild-Mancinelli K."/>
            <person name="Lyhne E.K."/>
            <person name="Kogle M.E."/>
            <person name="Barry K."/>
            <person name="Clum A."/>
            <person name="Na H."/>
            <person name="Ledsgaard L."/>
            <person name="Lin J."/>
            <person name="Lipzen A."/>
            <person name="Kuo A."/>
            <person name="Riley R."/>
            <person name="Mondo S."/>
            <person name="Labutti K."/>
            <person name="Haridas S."/>
            <person name="Pangalinan J."/>
            <person name="Salamov A.A."/>
            <person name="Simmons B.A."/>
            <person name="Magnuson J.K."/>
            <person name="Chen J."/>
            <person name="Drula E."/>
            <person name="Henrissat B."/>
            <person name="Wiebenga A."/>
            <person name="Lubbers R.J."/>
            <person name="Gomes A.C."/>
            <person name="Makela M.R."/>
            <person name="Stajich J."/>
            <person name="Grigoriev I.V."/>
            <person name="Mortensen U.H."/>
            <person name="De Vries R.P."/>
            <person name="Baker S.E."/>
            <person name="Andersen M.R."/>
        </authorList>
    </citation>
    <scope>NUCLEOTIDE SEQUENCE [LARGE SCALE GENOMIC DNA]</scope>
    <source>
        <strain evidence="1 2">CBS 209.92</strain>
    </source>
</reference>
<evidence type="ECO:0000313" key="2">
    <source>
        <dbReference type="Proteomes" id="UP001610563"/>
    </source>
</evidence>
<proteinExistence type="predicted"/>
<gene>
    <name evidence="1" type="ORF">BJX66DRAFT_302989</name>
</gene>
<dbReference type="EMBL" id="JBFTWV010000040">
    <property type="protein sequence ID" value="KAL2794895.1"/>
    <property type="molecule type" value="Genomic_DNA"/>
</dbReference>
<evidence type="ECO:0000313" key="1">
    <source>
        <dbReference type="EMBL" id="KAL2794895.1"/>
    </source>
</evidence>
<dbReference type="Proteomes" id="UP001610563">
    <property type="component" value="Unassembled WGS sequence"/>
</dbReference>